<comment type="caution">
    <text evidence="1">The sequence shown here is derived from an EMBL/GenBank/DDBJ whole genome shotgun (WGS) entry which is preliminary data.</text>
</comment>
<protein>
    <submittedName>
        <fullName evidence="1">Uncharacterized protein</fullName>
    </submittedName>
</protein>
<evidence type="ECO:0000313" key="2">
    <source>
        <dbReference type="Proteomes" id="UP000198211"/>
    </source>
</evidence>
<proteinExistence type="predicted"/>
<dbReference type="EMBL" id="NBNE01004665">
    <property type="protein sequence ID" value="OWZ04995.1"/>
    <property type="molecule type" value="Genomic_DNA"/>
</dbReference>
<reference evidence="2" key="1">
    <citation type="submission" date="2017-03" db="EMBL/GenBank/DDBJ databases">
        <title>Phytopthora megakarya and P. palmivora, two closely related causual agents of cacao black pod achieved similar genome size and gene model numbers by different mechanisms.</title>
        <authorList>
            <person name="Ali S."/>
            <person name="Shao J."/>
            <person name="Larry D.J."/>
            <person name="Kronmiller B."/>
            <person name="Shen D."/>
            <person name="Strem M.D."/>
            <person name="Melnick R.L."/>
            <person name="Guiltinan M.J."/>
            <person name="Tyler B.M."/>
            <person name="Meinhardt L.W."/>
            <person name="Bailey B.A."/>
        </authorList>
    </citation>
    <scope>NUCLEOTIDE SEQUENCE [LARGE SCALE GENOMIC DNA]</scope>
    <source>
        <strain evidence="2">zdho120</strain>
    </source>
</reference>
<keyword evidence="2" id="KW-1185">Reference proteome</keyword>
<dbReference type="AlphaFoldDB" id="A0A225VI23"/>
<sequence>MGPAVCVANNQPSANVHRSQEDIAPRQSLASRMIRLIFKKKRRITEQRAKSWSAYPEPVPVPIPTENTCHSNSTIAISNSLASSAPCTIPTACTKPQQICKRAMRSNCGGAHWRQRQTYCANCEGLFFTSLSTLRIDQDRFCSLDCKTNFEYMIHLHDAMDEHMLGASFTSSGLFEEDAVGSEVLRGVAYVHRS</sequence>
<organism evidence="1 2">
    <name type="scientific">Phytophthora megakarya</name>
    <dbReference type="NCBI Taxonomy" id="4795"/>
    <lineage>
        <taxon>Eukaryota</taxon>
        <taxon>Sar</taxon>
        <taxon>Stramenopiles</taxon>
        <taxon>Oomycota</taxon>
        <taxon>Peronosporomycetes</taxon>
        <taxon>Peronosporales</taxon>
        <taxon>Peronosporaceae</taxon>
        <taxon>Phytophthora</taxon>
    </lineage>
</organism>
<name>A0A225VI23_9STRA</name>
<dbReference type="Proteomes" id="UP000198211">
    <property type="component" value="Unassembled WGS sequence"/>
</dbReference>
<evidence type="ECO:0000313" key="1">
    <source>
        <dbReference type="EMBL" id="OWZ04995.1"/>
    </source>
</evidence>
<dbReference type="OrthoDB" id="102624at2759"/>
<gene>
    <name evidence="1" type="ORF">PHMEG_00023001</name>
</gene>
<accession>A0A225VI23</accession>